<dbReference type="InterPro" id="IPR015889">
    <property type="entry name" value="Intradiol_dOase_core"/>
</dbReference>
<accession>A0ABR5NHB3</accession>
<comment type="caution">
    <text evidence="5">The sequence shown here is derived from an EMBL/GenBank/DDBJ whole genome shotgun (WGS) entry which is preliminary data.</text>
</comment>
<evidence type="ECO:0000313" key="5">
    <source>
        <dbReference type="EMBL" id="KRG55110.1"/>
    </source>
</evidence>
<evidence type="ECO:0000256" key="2">
    <source>
        <dbReference type="ARBA" id="ARBA00022964"/>
    </source>
</evidence>
<dbReference type="PANTHER" id="PTHR33711">
    <property type="entry name" value="DIOXYGENASE, PUTATIVE (AFU_ORTHOLOGUE AFUA_2G02910)-RELATED"/>
    <property type="match status" value="1"/>
</dbReference>
<dbReference type="InterPro" id="IPR000627">
    <property type="entry name" value="Intradiol_dOase_C"/>
</dbReference>
<organism evidence="5 6">
    <name type="scientific">Stenotrophomonas nitritireducens</name>
    <dbReference type="NCBI Taxonomy" id="83617"/>
    <lineage>
        <taxon>Bacteria</taxon>
        <taxon>Pseudomonadati</taxon>
        <taxon>Pseudomonadota</taxon>
        <taxon>Gammaproteobacteria</taxon>
        <taxon>Lysobacterales</taxon>
        <taxon>Lysobacteraceae</taxon>
        <taxon>Stenotrophomonas</taxon>
    </lineage>
</organism>
<keyword evidence="2" id="KW-0223">Dioxygenase</keyword>
<proteinExistence type="inferred from homology"/>
<keyword evidence="3" id="KW-0560">Oxidoreductase</keyword>
<evidence type="ECO:0000259" key="4">
    <source>
        <dbReference type="Pfam" id="PF00775"/>
    </source>
</evidence>
<sequence length="203" mass="21771">MLVLLAACSRADAVTIPVVGLPCEDCEVPLIGMPEALAASARLAPADEPGQRLHLAGRVTDAQGRPRPGVIVYAHQTNQQGVYPGERTDQDPGARRHGRLRAWVATDAGGRYAFSTIRPGSYPGTRMPQHIHLYVIERGCALYYIDDVLFRDDPYLTPAVARRAAQGRGGPGIVTPVRIADGWEATRDIVLGRGIPGYPGCAP</sequence>
<dbReference type="EMBL" id="LDJG01000025">
    <property type="protein sequence ID" value="KRG55110.1"/>
    <property type="molecule type" value="Genomic_DNA"/>
</dbReference>
<dbReference type="InterPro" id="IPR050770">
    <property type="entry name" value="Intradiol_RC_Dioxygenase"/>
</dbReference>
<reference evidence="5 6" key="1">
    <citation type="submission" date="2015-05" db="EMBL/GenBank/DDBJ databases">
        <title>Genome sequencing and analysis of members of genus Stenotrophomonas.</title>
        <authorList>
            <person name="Patil P.P."/>
            <person name="Midha S."/>
            <person name="Patil P.B."/>
        </authorList>
    </citation>
    <scope>NUCLEOTIDE SEQUENCE [LARGE SCALE GENOMIC DNA]</scope>
    <source>
        <strain evidence="5 6">DSM 12575</strain>
    </source>
</reference>
<dbReference type="Gene3D" id="2.60.130.10">
    <property type="entry name" value="Aromatic compound dioxygenase"/>
    <property type="match status" value="1"/>
</dbReference>
<name>A0ABR5NHB3_9GAMM</name>
<gene>
    <name evidence="5" type="ORF">ABB22_14620</name>
</gene>
<dbReference type="Proteomes" id="UP000050902">
    <property type="component" value="Unassembled WGS sequence"/>
</dbReference>
<dbReference type="Pfam" id="PF00775">
    <property type="entry name" value="Dioxygenase_C"/>
    <property type="match status" value="1"/>
</dbReference>
<evidence type="ECO:0000256" key="1">
    <source>
        <dbReference type="ARBA" id="ARBA00007825"/>
    </source>
</evidence>
<protein>
    <recommendedName>
        <fullName evidence="4">Intradiol ring-cleavage dioxygenases domain-containing protein</fullName>
    </recommendedName>
</protein>
<keyword evidence="6" id="KW-1185">Reference proteome</keyword>
<dbReference type="SUPFAM" id="SSF49482">
    <property type="entry name" value="Aromatic compound dioxygenase"/>
    <property type="match status" value="1"/>
</dbReference>
<feature type="domain" description="Intradiol ring-cleavage dioxygenases" evidence="4">
    <location>
        <begin position="42"/>
        <end position="161"/>
    </location>
</feature>
<dbReference type="PANTHER" id="PTHR33711:SF7">
    <property type="entry name" value="INTRADIOL RING-CLEAVAGE DIOXYGENASES DOMAIN-CONTAINING PROTEIN-RELATED"/>
    <property type="match status" value="1"/>
</dbReference>
<evidence type="ECO:0000256" key="3">
    <source>
        <dbReference type="ARBA" id="ARBA00023002"/>
    </source>
</evidence>
<comment type="similarity">
    <text evidence="1">Belongs to the intradiol ring-cleavage dioxygenase family.</text>
</comment>
<evidence type="ECO:0000313" key="6">
    <source>
        <dbReference type="Proteomes" id="UP000050902"/>
    </source>
</evidence>